<evidence type="ECO:0000313" key="2">
    <source>
        <dbReference type="EMBL" id="KAJ1704139.1"/>
    </source>
</evidence>
<dbReference type="OrthoDB" id="1729224at2759"/>
<dbReference type="PANTHER" id="PTHR31263:SF44">
    <property type="entry name" value="OS04G0481200 PROTEIN"/>
    <property type="match status" value="1"/>
</dbReference>
<comment type="caution">
    <text evidence="2">The sequence shown here is derived from an EMBL/GenBank/DDBJ whole genome shotgun (WGS) entry which is preliminary data.</text>
</comment>
<feature type="chain" id="PRO_5040247573" description="Ricin B lectin domain-containing protein" evidence="1">
    <location>
        <begin position="25"/>
        <end position="176"/>
    </location>
</feature>
<dbReference type="EMBL" id="JAMQYH010000001">
    <property type="protein sequence ID" value="KAJ1704139.1"/>
    <property type="molecule type" value="Genomic_DNA"/>
</dbReference>
<proteinExistence type="predicted"/>
<protein>
    <recommendedName>
        <fullName evidence="4">Ricin B lectin domain-containing protein</fullName>
    </recommendedName>
</protein>
<evidence type="ECO:0008006" key="4">
    <source>
        <dbReference type="Google" id="ProtNLM"/>
    </source>
</evidence>
<name>A0A9Q0D1K7_9POAL</name>
<evidence type="ECO:0000313" key="3">
    <source>
        <dbReference type="Proteomes" id="UP001151287"/>
    </source>
</evidence>
<dbReference type="Proteomes" id="UP001151287">
    <property type="component" value="Unassembled WGS sequence"/>
</dbReference>
<gene>
    <name evidence="2" type="ORF">LUZ63_003918</name>
</gene>
<dbReference type="PANTHER" id="PTHR31263">
    <property type="entry name" value="CELLULASE FAMILY PROTEIN (AFU_ORTHOLOGUE AFUA_5G14560)"/>
    <property type="match status" value="1"/>
</dbReference>
<keyword evidence="1" id="KW-0732">Signal</keyword>
<keyword evidence="3" id="KW-1185">Reference proteome</keyword>
<evidence type="ECO:0000256" key="1">
    <source>
        <dbReference type="SAM" id="SignalP"/>
    </source>
</evidence>
<reference evidence="2" key="1">
    <citation type="journal article" date="2022" name="Cell">
        <title>Repeat-based holocentromeres influence genome architecture and karyotype evolution.</title>
        <authorList>
            <person name="Hofstatter P.G."/>
            <person name="Thangavel G."/>
            <person name="Lux T."/>
            <person name="Neumann P."/>
            <person name="Vondrak T."/>
            <person name="Novak P."/>
            <person name="Zhang M."/>
            <person name="Costa L."/>
            <person name="Castellani M."/>
            <person name="Scott A."/>
            <person name="Toegelov H."/>
            <person name="Fuchs J."/>
            <person name="Mata-Sucre Y."/>
            <person name="Dias Y."/>
            <person name="Vanzela A.L.L."/>
            <person name="Huettel B."/>
            <person name="Almeida C.C.S."/>
            <person name="Simkova H."/>
            <person name="Souza G."/>
            <person name="Pedrosa-Harand A."/>
            <person name="Macas J."/>
            <person name="Mayer K.F.X."/>
            <person name="Houben A."/>
            <person name="Marques A."/>
        </authorList>
    </citation>
    <scope>NUCLEOTIDE SEQUENCE</scope>
    <source>
        <strain evidence="2">RhyBre1mFocal</strain>
    </source>
</reference>
<accession>A0A9Q0D1K7</accession>
<sequence>MKVSLIPQLVLLCSGLALSNLASSSPSSTPLPQSTTGTVLTARRPTNVIFHPSTGTCVLRTNQNRAVRLGQCNESDAWDYTPQKFLIVKGTYFCLQAVGSNEPAMLSIICTESDSQWDMNSSSNSDAKTRVATNLEKGDSLCLAVGHDDILFTSPCLSSDAQLFEFTTKDKVQALG</sequence>
<organism evidence="2 3">
    <name type="scientific">Rhynchospora breviuscula</name>
    <dbReference type="NCBI Taxonomy" id="2022672"/>
    <lineage>
        <taxon>Eukaryota</taxon>
        <taxon>Viridiplantae</taxon>
        <taxon>Streptophyta</taxon>
        <taxon>Embryophyta</taxon>
        <taxon>Tracheophyta</taxon>
        <taxon>Spermatophyta</taxon>
        <taxon>Magnoliopsida</taxon>
        <taxon>Liliopsida</taxon>
        <taxon>Poales</taxon>
        <taxon>Cyperaceae</taxon>
        <taxon>Cyperoideae</taxon>
        <taxon>Rhynchosporeae</taxon>
        <taxon>Rhynchospora</taxon>
    </lineage>
</organism>
<feature type="signal peptide" evidence="1">
    <location>
        <begin position="1"/>
        <end position="24"/>
    </location>
</feature>
<dbReference type="AlphaFoldDB" id="A0A9Q0D1K7"/>
<dbReference type="InterPro" id="IPR035992">
    <property type="entry name" value="Ricin_B-like_lectins"/>
</dbReference>
<dbReference type="SUPFAM" id="SSF50370">
    <property type="entry name" value="Ricin B-like lectins"/>
    <property type="match status" value="1"/>
</dbReference>